<reference evidence="2" key="1">
    <citation type="journal article" date="2013" name="Mol. Plant Microbe Interact.">
        <title>Global aspects of pacC regulation of pathogenicity genes in Colletotrichum gloeosporioides as revealed by transcriptome analysis.</title>
        <authorList>
            <person name="Alkan N."/>
            <person name="Meng X."/>
            <person name="Friedlander G."/>
            <person name="Reuveni E."/>
            <person name="Sukno S."/>
            <person name="Sherman A."/>
            <person name="Thon M."/>
            <person name="Fluhr R."/>
            <person name="Prusky D."/>
        </authorList>
    </citation>
    <scope>NUCLEOTIDE SEQUENCE [LARGE SCALE GENOMIC DNA]</scope>
    <source>
        <strain evidence="2">Cg-14</strain>
    </source>
</reference>
<dbReference type="Proteomes" id="UP000015530">
    <property type="component" value="Unassembled WGS sequence"/>
</dbReference>
<name>T0JS38_COLGC</name>
<dbReference type="EMBL" id="AMYD01004352">
    <property type="protein sequence ID" value="EQB43298.1"/>
    <property type="molecule type" value="Genomic_DNA"/>
</dbReference>
<protein>
    <submittedName>
        <fullName evidence="1">Uncharacterized protein</fullName>
    </submittedName>
</protein>
<accession>T0JS38</accession>
<evidence type="ECO:0000313" key="1">
    <source>
        <dbReference type="EMBL" id="EQB43298.1"/>
    </source>
</evidence>
<evidence type="ECO:0000313" key="2">
    <source>
        <dbReference type="Proteomes" id="UP000015530"/>
    </source>
</evidence>
<dbReference type="HOGENOM" id="CLU_3438369_0_0_1"/>
<proteinExistence type="predicted"/>
<organism evidence="1 2">
    <name type="scientific">Colletotrichum gloeosporioides (strain Cg-14)</name>
    <name type="common">Anthracnose fungus</name>
    <name type="synonym">Glomerella cingulata</name>
    <dbReference type="NCBI Taxonomy" id="1237896"/>
    <lineage>
        <taxon>Eukaryota</taxon>
        <taxon>Fungi</taxon>
        <taxon>Dikarya</taxon>
        <taxon>Ascomycota</taxon>
        <taxon>Pezizomycotina</taxon>
        <taxon>Sordariomycetes</taxon>
        <taxon>Hypocreomycetidae</taxon>
        <taxon>Glomerellales</taxon>
        <taxon>Glomerellaceae</taxon>
        <taxon>Colletotrichum</taxon>
        <taxon>Colletotrichum gloeosporioides species complex</taxon>
    </lineage>
</organism>
<sequence length="10" mass="1226">MQTELHKLNI</sequence>
<gene>
    <name evidence="1" type="ORF">CGLO_18057</name>
</gene>
<comment type="caution">
    <text evidence="1">The sequence shown here is derived from an EMBL/GenBank/DDBJ whole genome shotgun (WGS) entry which is preliminary data.</text>
</comment>